<feature type="transmembrane region" description="Helical" evidence="1">
    <location>
        <begin position="79"/>
        <end position="100"/>
    </location>
</feature>
<name>A0A5C3LMZ1_9AGAR</name>
<feature type="transmembrane region" description="Helical" evidence="1">
    <location>
        <begin position="152"/>
        <end position="176"/>
    </location>
</feature>
<dbReference type="EMBL" id="ML213639">
    <property type="protein sequence ID" value="TFK33947.1"/>
    <property type="molecule type" value="Genomic_DNA"/>
</dbReference>
<gene>
    <name evidence="3" type="ORF">BDQ12DRAFT_765594</name>
</gene>
<dbReference type="AlphaFoldDB" id="A0A5C3LMZ1"/>
<evidence type="ECO:0000313" key="3">
    <source>
        <dbReference type="EMBL" id="TFK33947.1"/>
    </source>
</evidence>
<feature type="transmembrane region" description="Helical" evidence="1">
    <location>
        <begin position="224"/>
        <end position="242"/>
    </location>
</feature>
<dbReference type="Proteomes" id="UP000308652">
    <property type="component" value="Unassembled WGS sequence"/>
</dbReference>
<keyword evidence="1" id="KW-1133">Transmembrane helix</keyword>
<feature type="transmembrane region" description="Helical" evidence="1">
    <location>
        <begin position="112"/>
        <end position="132"/>
    </location>
</feature>
<organism evidence="3 4">
    <name type="scientific">Crucibulum laeve</name>
    <dbReference type="NCBI Taxonomy" id="68775"/>
    <lineage>
        <taxon>Eukaryota</taxon>
        <taxon>Fungi</taxon>
        <taxon>Dikarya</taxon>
        <taxon>Basidiomycota</taxon>
        <taxon>Agaricomycotina</taxon>
        <taxon>Agaricomycetes</taxon>
        <taxon>Agaricomycetidae</taxon>
        <taxon>Agaricales</taxon>
        <taxon>Agaricineae</taxon>
        <taxon>Nidulariaceae</taxon>
        <taxon>Crucibulum</taxon>
    </lineage>
</organism>
<keyword evidence="1" id="KW-0472">Membrane</keyword>
<feature type="transmembrane region" description="Helical" evidence="1">
    <location>
        <begin position="197"/>
        <end position="218"/>
    </location>
</feature>
<evidence type="ECO:0000256" key="1">
    <source>
        <dbReference type="SAM" id="Phobius"/>
    </source>
</evidence>
<dbReference type="OrthoDB" id="3267855at2759"/>
<evidence type="ECO:0000313" key="4">
    <source>
        <dbReference type="Proteomes" id="UP000308652"/>
    </source>
</evidence>
<sequence length="301" mass="33069">MLISQPALIYYDYALTFGKEVKYIWRGKFKASTVLYVFCRYAMVANIIYLLAIINRLEHTRQSSDHLTNSSDATHSCDAAYQVSSALSVLGRGAILVVLGARTYAVCGRSRLILSILGSMGLLVMILAALHVPFIHCSGSADKPILTPVVNLLSIFTVVFEVLSTGFTTFRTIQALNVGGSWSTQRKSIGFFMLEQGLLYFGIVTVFTTAALVLNFSTSFLKKLLNALTIPLSGVMTARFLLHLRDWEGKRSPTASSAINSRSYSNPMQFAQSVTQAAFDDFGEDPVQRTRANRTLGFTGV</sequence>
<reference evidence="3 4" key="1">
    <citation type="journal article" date="2019" name="Nat. Ecol. Evol.">
        <title>Megaphylogeny resolves global patterns of mushroom evolution.</title>
        <authorList>
            <person name="Varga T."/>
            <person name="Krizsan K."/>
            <person name="Foldi C."/>
            <person name="Dima B."/>
            <person name="Sanchez-Garcia M."/>
            <person name="Sanchez-Ramirez S."/>
            <person name="Szollosi G.J."/>
            <person name="Szarkandi J.G."/>
            <person name="Papp V."/>
            <person name="Albert L."/>
            <person name="Andreopoulos W."/>
            <person name="Angelini C."/>
            <person name="Antonin V."/>
            <person name="Barry K.W."/>
            <person name="Bougher N.L."/>
            <person name="Buchanan P."/>
            <person name="Buyck B."/>
            <person name="Bense V."/>
            <person name="Catcheside P."/>
            <person name="Chovatia M."/>
            <person name="Cooper J."/>
            <person name="Damon W."/>
            <person name="Desjardin D."/>
            <person name="Finy P."/>
            <person name="Geml J."/>
            <person name="Haridas S."/>
            <person name="Hughes K."/>
            <person name="Justo A."/>
            <person name="Karasinski D."/>
            <person name="Kautmanova I."/>
            <person name="Kiss B."/>
            <person name="Kocsube S."/>
            <person name="Kotiranta H."/>
            <person name="LaButti K.M."/>
            <person name="Lechner B.E."/>
            <person name="Liimatainen K."/>
            <person name="Lipzen A."/>
            <person name="Lukacs Z."/>
            <person name="Mihaltcheva S."/>
            <person name="Morgado L.N."/>
            <person name="Niskanen T."/>
            <person name="Noordeloos M.E."/>
            <person name="Ohm R.A."/>
            <person name="Ortiz-Santana B."/>
            <person name="Ovrebo C."/>
            <person name="Racz N."/>
            <person name="Riley R."/>
            <person name="Savchenko A."/>
            <person name="Shiryaev A."/>
            <person name="Soop K."/>
            <person name="Spirin V."/>
            <person name="Szebenyi C."/>
            <person name="Tomsovsky M."/>
            <person name="Tulloss R.E."/>
            <person name="Uehling J."/>
            <person name="Grigoriev I.V."/>
            <person name="Vagvolgyi C."/>
            <person name="Papp T."/>
            <person name="Martin F.M."/>
            <person name="Miettinen O."/>
            <person name="Hibbett D.S."/>
            <person name="Nagy L.G."/>
        </authorList>
    </citation>
    <scope>NUCLEOTIDE SEQUENCE [LARGE SCALE GENOMIC DNA]</scope>
    <source>
        <strain evidence="3 4">CBS 166.37</strain>
    </source>
</reference>
<dbReference type="InterPro" id="IPR045340">
    <property type="entry name" value="DUF6533"/>
</dbReference>
<dbReference type="Pfam" id="PF20151">
    <property type="entry name" value="DUF6533"/>
    <property type="match status" value="1"/>
</dbReference>
<keyword evidence="1" id="KW-0812">Transmembrane</keyword>
<feature type="transmembrane region" description="Helical" evidence="1">
    <location>
        <begin position="34"/>
        <end position="54"/>
    </location>
</feature>
<keyword evidence="4" id="KW-1185">Reference proteome</keyword>
<proteinExistence type="predicted"/>
<accession>A0A5C3LMZ1</accession>
<feature type="domain" description="DUF6533" evidence="2">
    <location>
        <begin position="7"/>
        <end position="44"/>
    </location>
</feature>
<evidence type="ECO:0000259" key="2">
    <source>
        <dbReference type="Pfam" id="PF20151"/>
    </source>
</evidence>
<protein>
    <recommendedName>
        <fullName evidence="2">DUF6533 domain-containing protein</fullName>
    </recommendedName>
</protein>